<feature type="compositionally biased region" description="Low complexity" evidence="1">
    <location>
        <begin position="184"/>
        <end position="194"/>
    </location>
</feature>
<evidence type="ECO:0000313" key="2">
    <source>
        <dbReference type="EMBL" id="RDX48550.1"/>
    </source>
</evidence>
<feature type="region of interest" description="Disordered" evidence="1">
    <location>
        <begin position="379"/>
        <end position="437"/>
    </location>
</feature>
<evidence type="ECO:0000256" key="1">
    <source>
        <dbReference type="SAM" id="MobiDB-lite"/>
    </source>
</evidence>
<feature type="compositionally biased region" description="Low complexity" evidence="1">
    <location>
        <begin position="219"/>
        <end position="229"/>
    </location>
</feature>
<dbReference type="AlphaFoldDB" id="A0A371D7R7"/>
<feature type="compositionally biased region" description="Polar residues" evidence="1">
    <location>
        <begin position="209"/>
        <end position="218"/>
    </location>
</feature>
<evidence type="ECO:0000313" key="3">
    <source>
        <dbReference type="Proteomes" id="UP000256964"/>
    </source>
</evidence>
<dbReference type="OrthoDB" id="2753093at2759"/>
<dbReference type="EMBL" id="KZ857411">
    <property type="protein sequence ID" value="RDX48550.1"/>
    <property type="molecule type" value="Genomic_DNA"/>
</dbReference>
<accession>A0A371D7R7</accession>
<feature type="region of interest" description="Disordered" evidence="1">
    <location>
        <begin position="114"/>
        <end position="141"/>
    </location>
</feature>
<sequence length="455" mass="49169">MFIPFSFCLLPRIFQSTSSSDSPASMSSAHLSEDLVWTLSRLVFACISPGTATLKLFDPTTGALEDYLLVKVMPESGPRLGRRHRQAKTHSAPLPILNDLMERLKTVVIEELSSGGSDKKPLSLLPPRLTRKTPHTQLSRTTAVALFDTSRSEESDVSSSVGPLAQVKRALYYGGNRDAESTTTLLSSPLASSTDGSSSLLADDHPSDADNSSMTMDTSASLPQASPSSPTRPRQDRQPTDLGNTSCDTDFSPVCPPAPRIGGLGFFNMLQDDDTPFDGLGTVIDGQYSCFSAASPSDEARARAAQRRGFRGSPVHSSPSARSKTPKAVRLSTLPQDRKEDFGLTAQTSTPVSAIPRAVPAAPPRRAIGRLPVDVEKKPMRRQSYPNVQREATALGRPERAPAVTGVSSRRDGRRSSKQSPVFAGTPPGEQLRLWSNWVTPVGEQERDRKCSWKP</sequence>
<gene>
    <name evidence="2" type="ORF">OH76DRAFT_661209</name>
</gene>
<organism evidence="2 3">
    <name type="scientific">Lentinus brumalis</name>
    <dbReference type="NCBI Taxonomy" id="2498619"/>
    <lineage>
        <taxon>Eukaryota</taxon>
        <taxon>Fungi</taxon>
        <taxon>Dikarya</taxon>
        <taxon>Basidiomycota</taxon>
        <taxon>Agaricomycotina</taxon>
        <taxon>Agaricomycetes</taxon>
        <taxon>Polyporales</taxon>
        <taxon>Polyporaceae</taxon>
        <taxon>Lentinus</taxon>
    </lineage>
</organism>
<name>A0A371D7R7_9APHY</name>
<feature type="region of interest" description="Disordered" evidence="1">
    <location>
        <begin position="184"/>
        <end position="254"/>
    </location>
</feature>
<protein>
    <submittedName>
        <fullName evidence="2">Uncharacterized protein</fullName>
    </submittedName>
</protein>
<feature type="region of interest" description="Disordered" evidence="1">
    <location>
        <begin position="299"/>
        <end position="349"/>
    </location>
</feature>
<keyword evidence="3" id="KW-1185">Reference proteome</keyword>
<reference evidence="2 3" key="1">
    <citation type="journal article" date="2018" name="Biotechnol. Biofuels">
        <title>Integrative visual omics of the white-rot fungus Polyporus brumalis exposes the biotechnological potential of its oxidative enzymes for delignifying raw plant biomass.</title>
        <authorList>
            <person name="Miyauchi S."/>
            <person name="Rancon A."/>
            <person name="Drula E."/>
            <person name="Hage H."/>
            <person name="Chaduli D."/>
            <person name="Favel A."/>
            <person name="Grisel S."/>
            <person name="Henrissat B."/>
            <person name="Herpoel-Gimbert I."/>
            <person name="Ruiz-Duenas F.J."/>
            <person name="Chevret D."/>
            <person name="Hainaut M."/>
            <person name="Lin J."/>
            <person name="Wang M."/>
            <person name="Pangilinan J."/>
            <person name="Lipzen A."/>
            <person name="Lesage-Meessen L."/>
            <person name="Navarro D."/>
            <person name="Riley R."/>
            <person name="Grigoriev I.V."/>
            <person name="Zhou S."/>
            <person name="Raouche S."/>
            <person name="Rosso M.N."/>
        </authorList>
    </citation>
    <scope>NUCLEOTIDE SEQUENCE [LARGE SCALE GENOMIC DNA]</scope>
    <source>
        <strain evidence="2 3">BRFM 1820</strain>
    </source>
</reference>
<proteinExistence type="predicted"/>
<dbReference type="Proteomes" id="UP000256964">
    <property type="component" value="Unassembled WGS sequence"/>
</dbReference>